<keyword evidence="2" id="KW-1185">Reference proteome</keyword>
<dbReference type="Proteomes" id="UP000828941">
    <property type="component" value="Chromosome 13"/>
</dbReference>
<evidence type="ECO:0000313" key="1">
    <source>
        <dbReference type="EMBL" id="KAI4301882.1"/>
    </source>
</evidence>
<protein>
    <submittedName>
        <fullName evidence="1">Uncharacterized protein</fullName>
    </submittedName>
</protein>
<gene>
    <name evidence="1" type="ORF">L6164_035119</name>
</gene>
<name>A0ACB9KXL9_BAUVA</name>
<accession>A0ACB9KXL9</accession>
<dbReference type="EMBL" id="CM039438">
    <property type="protein sequence ID" value="KAI4301882.1"/>
    <property type="molecule type" value="Genomic_DNA"/>
</dbReference>
<evidence type="ECO:0000313" key="2">
    <source>
        <dbReference type="Proteomes" id="UP000828941"/>
    </source>
</evidence>
<sequence length="556" mass="62147">MRTTSVIIIFWILVSYPNFQNKVALSQTLSSAFSSHGEWHLLYASIGISAMHMQVLSNNKVIIFDRTDFGPSNLTLPGGRCRVDPLDTALKVDCTAHSVLYNIASNVFRPLMVHTDTWCSSGSVLPNGTFVQTGGFNDGERNIRVFNPCFDETCDWLEFHNYLSERRWYSTNQILPDGRIIIVGGRRQFNYEFFPSSSDNPSSPRPTFFLSFLQETTDSNENNLYPFVLLLPDGNLFIFANTRSISFDYKRNLFVKEFPRIPGGDPRNYPSTGSAVLLPLDENKDMEAEILICGGAPQVSFWNAVKGTFMLALSTCGRLKVTDQNPNWVMENMPIPRVMGDMLILPTGDVIIINGARLGTAGWDNGREPVLTPVIYWSSPRDPNWRFTVMAAASRPRVYHSSAVLLTDGRVVVGGSNPQMNYTFSGVEYPTDLSLEAFSPPYLSPEFDITRPTIMYFTGDFVGYGEYCYVTFTVRKFVSASELSVRLVAPSFTTHSFAMNQRMVVLKLIGVTYVRGETYYATVAGPSTPEIAPPGYYMLFVVNSGAPSSGLWVKVH</sequence>
<proteinExistence type="predicted"/>
<comment type="caution">
    <text evidence="1">The sequence shown here is derived from an EMBL/GenBank/DDBJ whole genome shotgun (WGS) entry which is preliminary data.</text>
</comment>
<organism evidence="1 2">
    <name type="scientific">Bauhinia variegata</name>
    <name type="common">Purple orchid tree</name>
    <name type="synonym">Phanera variegata</name>
    <dbReference type="NCBI Taxonomy" id="167791"/>
    <lineage>
        <taxon>Eukaryota</taxon>
        <taxon>Viridiplantae</taxon>
        <taxon>Streptophyta</taxon>
        <taxon>Embryophyta</taxon>
        <taxon>Tracheophyta</taxon>
        <taxon>Spermatophyta</taxon>
        <taxon>Magnoliopsida</taxon>
        <taxon>eudicotyledons</taxon>
        <taxon>Gunneridae</taxon>
        <taxon>Pentapetalae</taxon>
        <taxon>rosids</taxon>
        <taxon>fabids</taxon>
        <taxon>Fabales</taxon>
        <taxon>Fabaceae</taxon>
        <taxon>Cercidoideae</taxon>
        <taxon>Cercideae</taxon>
        <taxon>Bauhiniinae</taxon>
        <taxon>Bauhinia</taxon>
    </lineage>
</organism>
<reference evidence="1 2" key="1">
    <citation type="journal article" date="2022" name="DNA Res.">
        <title>Chromosomal-level genome assembly of the orchid tree Bauhinia variegata (Leguminosae; Cercidoideae) supports the allotetraploid origin hypothesis of Bauhinia.</title>
        <authorList>
            <person name="Zhong Y."/>
            <person name="Chen Y."/>
            <person name="Zheng D."/>
            <person name="Pang J."/>
            <person name="Liu Y."/>
            <person name="Luo S."/>
            <person name="Meng S."/>
            <person name="Qian L."/>
            <person name="Wei D."/>
            <person name="Dai S."/>
            <person name="Zhou R."/>
        </authorList>
    </citation>
    <scope>NUCLEOTIDE SEQUENCE [LARGE SCALE GENOMIC DNA]</scope>
    <source>
        <strain evidence="1">BV-YZ2020</strain>
    </source>
</reference>